<accession>A0AAU8DPT5</accession>
<evidence type="ECO:0000313" key="1">
    <source>
        <dbReference type="EMBL" id="XCG63237.1"/>
    </source>
</evidence>
<name>A0AAU8DPT5_9ACTN</name>
<protein>
    <submittedName>
        <fullName evidence="1">DUF2993 domain-containing protein</fullName>
    </submittedName>
</protein>
<proteinExistence type="predicted"/>
<dbReference type="AlphaFoldDB" id="A0AAU8DPT5"/>
<dbReference type="EMBL" id="CP159218">
    <property type="protein sequence ID" value="XCG63237.1"/>
    <property type="molecule type" value="Genomic_DNA"/>
</dbReference>
<dbReference type="Pfam" id="PF11209">
    <property type="entry name" value="LmeA"/>
    <property type="match status" value="1"/>
</dbReference>
<reference evidence="1" key="1">
    <citation type="submission" date="2024-05" db="EMBL/GenBank/DDBJ databases">
        <authorList>
            <person name="Cai S.Y."/>
            <person name="Jin L.M."/>
            <person name="Li H.R."/>
        </authorList>
    </citation>
    <scope>NUCLEOTIDE SEQUENCE</scope>
    <source>
        <strain evidence="1">A5-74</strain>
    </source>
</reference>
<gene>
    <name evidence="1" type="ORF">ABLG96_18845</name>
</gene>
<dbReference type="RefSeq" id="WP_353648852.1">
    <property type="nucleotide sequence ID" value="NZ_CP159218.1"/>
</dbReference>
<dbReference type="InterPro" id="IPR021373">
    <property type="entry name" value="DUF2993"/>
</dbReference>
<organism evidence="1">
    <name type="scientific">Nakamurella sp. A5-74</name>
    <dbReference type="NCBI Taxonomy" id="3158264"/>
    <lineage>
        <taxon>Bacteria</taxon>
        <taxon>Bacillati</taxon>
        <taxon>Actinomycetota</taxon>
        <taxon>Actinomycetes</taxon>
        <taxon>Nakamurellales</taxon>
        <taxon>Nakamurellaceae</taxon>
        <taxon>Nakamurella</taxon>
    </lineage>
</organism>
<sequence>MRKLFITLAVLAVILVGLDIGGRIFAENKLASELGKQAELPTEPTLDIGGFSFLWQVVDGNYEHLALTLPNVTVGKFADVAADVDAYGVALTIGDVVGGNIDSVTAQKVTVRAAVPFTSLAKAFDTPQITLSAGDSSTLLIKSTLATGGRTYDITAQVSPTIRKNVLYLKADKVVDSSGIPAALATRFLSGLTVQYPLQGLPVTIDAGQATVIGDSLVLSASSLDVPIGSLLQ</sequence>